<evidence type="ECO:0000313" key="2">
    <source>
        <dbReference type="Proteomes" id="UP001217485"/>
    </source>
</evidence>
<keyword evidence="2" id="KW-1185">Reference proteome</keyword>
<proteinExistence type="predicted"/>
<name>A0ABT5C2I2_9BACT</name>
<reference evidence="1 2" key="1">
    <citation type="submission" date="2023-01" db="EMBL/GenBank/DDBJ databases">
        <title>Minimal conservation of predation-associated metabolite biosynthetic gene clusters underscores biosynthetic potential of Myxococcota including descriptions for ten novel species: Archangium lansinium sp. nov., Myxococcus landrumus sp. nov., Nannocystis bai.</title>
        <authorList>
            <person name="Ahearne A."/>
            <person name="Stevens C."/>
            <person name="Dowd S."/>
        </authorList>
    </citation>
    <scope>NUCLEOTIDE SEQUENCE [LARGE SCALE GENOMIC DNA]</scope>
    <source>
        <strain evidence="1 2">WIWO2</strain>
    </source>
</reference>
<sequence length="102" mass="11865">MPLPPTSQRLLDPDAVPYFLWDLGITVAEARRILAREASPTRDELIARILREANSRDVWTLLDWPAIEEAWPRIVHRLGRARGVWTMMLERRREHVRTTAAA</sequence>
<gene>
    <name evidence="1" type="ORF">POL72_19305</name>
</gene>
<organism evidence="1 2">
    <name type="scientific">Sorangium atrum</name>
    <dbReference type="NCBI Taxonomy" id="2995308"/>
    <lineage>
        <taxon>Bacteria</taxon>
        <taxon>Pseudomonadati</taxon>
        <taxon>Myxococcota</taxon>
        <taxon>Polyangia</taxon>
        <taxon>Polyangiales</taxon>
        <taxon>Polyangiaceae</taxon>
        <taxon>Sorangium</taxon>
    </lineage>
</organism>
<comment type="caution">
    <text evidence="1">The sequence shown here is derived from an EMBL/GenBank/DDBJ whole genome shotgun (WGS) entry which is preliminary data.</text>
</comment>
<dbReference type="RefSeq" id="WP_272096909.1">
    <property type="nucleotide sequence ID" value="NZ_JAQNDK010000002.1"/>
</dbReference>
<accession>A0ABT5C2I2</accession>
<dbReference type="Proteomes" id="UP001217485">
    <property type="component" value="Unassembled WGS sequence"/>
</dbReference>
<dbReference type="EMBL" id="JAQNDK010000002">
    <property type="protein sequence ID" value="MDC0679898.1"/>
    <property type="molecule type" value="Genomic_DNA"/>
</dbReference>
<evidence type="ECO:0000313" key="1">
    <source>
        <dbReference type="EMBL" id="MDC0679898.1"/>
    </source>
</evidence>
<protein>
    <submittedName>
        <fullName evidence="1">Uncharacterized protein</fullName>
    </submittedName>
</protein>